<organism evidence="3 4">
    <name type="scientific">Nonlabens marinus S1-08</name>
    <dbReference type="NCBI Taxonomy" id="1454201"/>
    <lineage>
        <taxon>Bacteria</taxon>
        <taxon>Pseudomonadati</taxon>
        <taxon>Bacteroidota</taxon>
        <taxon>Flavobacteriia</taxon>
        <taxon>Flavobacteriales</taxon>
        <taxon>Flavobacteriaceae</taxon>
        <taxon>Nonlabens</taxon>
    </lineage>
</organism>
<dbReference type="SUPFAM" id="SSF52172">
    <property type="entry name" value="CheY-like"/>
    <property type="match status" value="1"/>
</dbReference>
<gene>
    <name evidence="3" type="ORF">NMS_0475</name>
</gene>
<evidence type="ECO:0000256" key="1">
    <source>
        <dbReference type="PROSITE-ProRule" id="PRU00169"/>
    </source>
</evidence>
<dbReference type="EMBL" id="AP014548">
    <property type="protein sequence ID" value="BAO54484.1"/>
    <property type="molecule type" value="Genomic_DNA"/>
</dbReference>
<keyword evidence="1" id="KW-0597">Phosphoprotein</keyword>
<evidence type="ECO:0000313" key="3">
    <source>
        <dbReference type="EMBL" id="BAO54484.1"/>
    </source>
</evidence>
<dbReference type="PANTHER" id="PTHR44520">
    <property type="entry name" value="RESPONSE REGULATOR RCP1-RELATED"/>
    <property type="match status" value="1"/>
</dbReference>
<dbReference type="GO" id="GO:0000160">
    <property type="term" value="P:phosphorelay signal transduction system"/>
    <property type="evidence" value="ECO:0007669"/>
    <property type="project" value="InterPro"/>
</dbReference>
<proteinExistence type="predicted"/>
<dbReference type="OrthoDB" id="673128at2"/>
<dbReference type="HOGENOM" id="CLU_000445_69_17_10"/>
<sequence length="136" mass="15657">MKVAPLISKVCIIDDDKLYVSLVTMLIKKNHFAEEILVFNNGQEALQYFDQHIDDKSEKLPEVILLDLNMPIMNGWEFLEEIKPYSDRLLERNVKLNVVSSTINPAEVNRAETHGIVHHFINKPISKDAIARAFQK</sequence>
<protein>
    <submittedName>
        <fullName evidence="3">Two-component response regulator</fullName>
    </submittedName>
</protein>
<dbReference type="PANTHER" id="PTHR44520:SF2">
    <property type="entry name" value="RESPONSE REGULATOR RCP1"/>
    <property type="match status" value="1"/>
</dbReference>
<dbReference type="Pfam" id="PF00072">
    <property type="entry name" value="Response_reg"/>
    <property type="match status" value="1"/>
</dbReference>
<evidence type="ECO:0000313" key="4">
    <source>
        <dbReference type="Proteomes" id="UP000031760"/>
    </source>
</evidence>
<dbReference type="SMART" id="SM00448">
    <property type="entry name" value="REC"/>
    <property type="match status" value="1"/>
</dbReference>
<evidence type="ECO:0000259" key="2">
    <source>
        <dbReference type="PROSITE" id="PS50110"/>
    </source>
</evidence>
<dbReference type="AlphaFoldDB" id="W8VNI4"/>
<dbReference type="InterPro" id="IPR001789">
    <property type="entry name" value="Sig_transdc_resp-reg_receiver"/>
</dbReference>
<dbReference type="KEGG" id="nmf:NMS_0475"/>
<dbReference type="Gene3D" id="3.40.50.2300">
    <property type="match status" value="1"/>
</dbReference>
<feature type="modified residue" description="4-aspartylphosphate" evidence="1">
    <location>
        <position position="67"/>
    </location>
</feature>
<keyword evidence="4" id="KW-1185">Reference proteome</keyword>
<dbReference type="Proteomes" id="UP000031760">
    <property type="component" value="Chromosome"/>
</dbReference>
<name>W8VNI4_9FLAO</name>
<dbReference type="PROSITE" id="PS50110">
    <property type="entry name" value="RESPONSE_REGULATORY"/>
    <property type="match status" value="1"/>
</dbReference>
<dbReference type="RefSeq" id="WP_041495199.1">
    <property type="nucleotide sequence ID" value="NZ_AP014548.1"/>
</dbReference>
<reference evidence="3 4" key="1">
    <citation type="journal article" date="2014" name="Proc. Natl. Acad. Sci. U.S.A.">
        <title>Functional characterization of flavobacteria rhodopsins reveals a unique class of light-driven chloride pump in bacteria.</title>
        <authorList>
            <person name="Yoshizawa S."/>
            <person name="Kumagai Y."/>
            <person name="Kim H."/>
            <person name="Ogura Y."/>
            <person name="Hayashi T."/>
            <person name="Iwasaki W."/>
            <person name="DeLong E.F."/>
            <person name="Kogure K."/>
        </authorList>
    </citation>
    <scope>NUCLEOTIDE SEQUENCE [LARGE SCALE GENOMIC DNA]</scope>
    <source>
        <strain evidence="3 4">S1-08</strain>
    </source>
</reference>
<dbReference type="InterPro" id="IPR011006">
    <property type="entry name" value="CheY-like_superfamily"/>
</dbReference>
<dbReference type="InterPro" id="IPR052893">
    <property type="entry name" value="TCS_response_regulator"/>
</dbReference>
<accession>W8VNI4</accession>
<feature type="domain" description="Response regulatory" evidence="2">
    <location>
        <begin position="9"/>
        <end position="136"/>
    </location>
</feature>
<dbReference type="STRING" id="1454201.NMS_0475"/>